<organism evidence="2 3">
    <name type="scientific">Oceanobacter antarcticus</name>
    <dbReference type="NCBI Taxonomy" id="3133425"/>
    <lineage>
        <taxon>Bacteria</taxon>
        <taxon>Pseudomonadati</taxon>
        <taxon>Pseudomonadota</taxon>
        <taxon>Gammaproteobacteria</taxon>
        <taxon>Oceanospirillales</taxon>
        <taxon>Oceanospirillaceae</taxon>
        <taxon>Oceanobacter</taxon>
    </lineage>
</organism>
<dbReference type="Proteomes" id="UP001620597">
    <property type="component" value="Unassembled WGS sequence"/>
</dbReference>
<sequence length="146" mass="16797">MTVSILDTNIDELIEAEQKKLAELIQAKADQQKKYAALNDIAEAFQSALTQYGVTEKEYYQYIAADLENWIKDNQDSPMYESLLKHFNKAALKVQKTSSLPQPKLKVGKYRNPATQVVVEKIKRSPKLLDQWIAEYGFAVVRTWKE</sequence>
<reference evidence="2 3" key="1">
    <citation type="submission" date="2024-03" db="EMBL/GenBank/DDBJ databases">
        <title>High-quality draft genome sequence of Oceanobacter sp. wDCs-4.</title>
        <authorList>
            <person name="Dong C."/>
        </authorList>
    </citation>
    <scope>NUCLEOTIDE SEQUENCE [LARGE SCALE GENOMIC DNA]</scope>
    <source>
        <strain evidence="3">wDCs-4</strain>
    </source>
</reference>
<gene>
    <name evidence="2" type="ORF">WG929_18290</name>
</gene>
<evidence type="ECO:0008006" key="4">
    <source>
        <dbReference type="Google" id="ProtNLM"/>
    </source>
</evidence>
<keyword evidence="3" id="KW-1185">Reference proteome</keyword>
<evidence type="ECO:0000313" key="3">
    <source>
        <dbReference type="Proteomes" id="UP001620597"/>
    </source>
</evidence>
<protein>
    <recommendedName>
        <fullName evidence="4">H-NS histone family protein</fullName>
    </recommendedName>
</protein>
<evidence type="ECO:0000256" key="1">
    <source>
        <dbReference type="SAM" id="Coils"/>
    </source>
</evidence>
<dbReference type="RefSeq" id="WP_369854756.1">
    <property type="nucleotide sequence ID" value="NZ_JBBKTX010000029.1"/>
</dbReference>
<accession>A0ABW8NP80</accession>
<dbReference type="EMBL" id="JBBKTX010000029">
    <property type="protein sequence ID" value="MFK4754360.1"/>
    <property type="molecule type" value="Genomic_DNA"/>
</dbReference>
<keyword evidence="1" id="KW-0175">Coiled coil</keyword>
<evidence type="ECO:0000313" key="2">
    <source>
        <dbReference type="EMBL" id="MFK4754360.1"/>
    </source>
</evidence>
<comment type="caution">
    <text evidence="2">The sequence shown here is derived from an EMBL/GenBank/DDBJ whole genome shotgun (WGS) entry which is preliminary data.</text>
</comment>
<name>A0ABW8NP80_9GAMM</name>
<feature type="coiled-coil region" evidence="1">
    <location>
        <begin position="14"/>
        <end position="41"/>
    </location>
</feature>
<proteinExistence type="predicted"/>